<gene>
    <name evidence="2" type="ORF">PHSY_003823</name>
</gene>
<keyword evidence="2" id="KW-0418">Kinase</keyword>
<feature type="compositionally biased region" description="Low complexity" evidence="1">
    <location>
        <begin position="116"/>
        <end position="127"/>
    </location>
</feature>
<dbReference type="STRING" id="1305764.R9P478"/>
<dbReference type="OrthoDB" id="311172at2759"/>
<keyword evidence="2" id="KW-0808">Transferase</keyword>
<keyword evidence="3" id="KW-1185">Reference proteome</keyword>
<accession>R9P478</accession>
<dbReference type="PANTHER" id="PTHR43190:SF3">
    <property type="entry name" value="N-ACETYL-D-GLUCOSAMINE KINASE"/>
    <property type="match status" value="1"/>
</dbReference>
<organism evidence="2 3">
    <name type="scientific">Pseudozyma hubeiensis (strain SY62)</name>
    <name type="common">Yeast</name>
    <dbReference type="NCBI Taxonomy" id="1305764"/>
    <lineage>
        <taxon>Eukaryota</taxon>
        <taxon>Fungi</taxon>
        <taxon>Dikarya</taxon>
        <taxon>Basidiomycota</taxon>
        <taxon>Ustilaginomycotina</taxon>
        <taxon>Ustilaginomycetes</taxon>
        <taxon>Ustilaginales</taxon>
        <taxon>Ustilaginaceae</taxon>
        <taxon>Pseudozyma</taxon>
    </lineage>
</organism>
<protein>
    <submittedName>
        <fullName evidence="2">Glucokinase regulator</fullName>
    </submittedName>
</protein>
<evidence type="ECO:0000313" key="3">
    <source>
        <dbReference type="Proteomes" id="UP000014071"/>
    </source>
</evidence>
<proteinExistence type="predicted"/>
<name>R9P478_PSEHS</name>
<dbReference type="RefSeq" id="XP_012189830.1">
    <property type="nucleotide sequence ID" value="XM_012334440.1"/>
</dbReference>
<feature type="region of interest" description="Disordered" evidence="1">
    <location>
        <begin position="90"/>
        <end position="127"/>
    </location>
</feature>
<dbReference type="EMBL" id="DF238801">
    <property type="protein sequence ID" value="GAC96243.1"/>
    <property type="molecule type" value="Genomic_DNA"/>
</dbReference>
<dbReference type="GO" id="GO:0016301">
    <property type="term" value="F:kinase activity"/>
    <property type="evidence" value="ECO:0007669"/>
    <property type="project" value="UniProtKB-KW"/>
</dbReference>
<evidence type="ECO:0000256" key="1">
    <source>
        <dbReference type="SAM" id="MobiDB-lite"/>
    </source>
</evidence>
<dbReference type="Proteomes" id="UP000014071">
    <property type="component" value="Unassembled WGS sequence"/>
</dbReference>
<reference evidence="3" key="1">
    <citation type="journal article" date="2013" name="Genome Announc.">
        <title>Draft genome sequence of the basidiomycetous yeast-like fungus Pseudozyma hubeiensis SY62, which produces an abundant amount of the biosurfactant mannosylerythritol lipids.</title>
        <authorList>
            <person name="Konishi M."/>
            <person name="Hatada Y."/>
            <person name="Horiuchi J."/>
        </authorList>
    </citation>
    <scope>NUCLEOTIDE SEQUENCE [LARGE SCALE GENOMIC DNA]</scope>
    <source>
        <strain evidence="3">SY62</strain>
    </source>
</reference>
<dbReference type="CDD" id="cd24007">
    <property type="entry name" value="ASKHA_NBD_eukNAGK-like"/>
    <property type="match status" value="1"/>
</dbReference>
<evidence type="ECO:0000313" key="2">
    <source>
        <dbReference type="EMBL" id="GAC96243.1"/>
    </source>
</evidence>
<dbReference type="eggNOG" id="ENOG502S1AZ">
    <property type="taxonomic scope" value="Eukaryota"/>
</dbReference>
<sequence length="447" mass="47315">MAAASTSSSASARSGDVVICVDAGGTKTLAVAAGVDSKQTFVGQAGCGNCATLGLEAASQVILRAVRDALISAGFGTFFDLLEAGEAEGITTPPLSVSDNDSSSADDEHDPLSRPTASSSSTTTANTSEVLRPRVRAIWIGSAGLSSSAVIGNYRQQLSQLLQEYHLIDDSTPIWITNDAVLLSAPMLRDASSQSCVCLIAGTGSAGFAFQRTTPSVISSSCSSSASAAAPSMVETSENEDLPGLITVSKTGGWGYLLGDRGSGWSIGLSTIQLMLTREEERQFVPLPLTDFERAVMRALDVDTPIELISAAYRDRVCASGGNFFHAEDARKRWLAETTRVVFEYAFEDAGRSGKDLAVQLLHQAVGECIDSISKLCCPKDRIRPERSTLVLGGGLWSNSRFLDLLVEMWKDQGRDGFKNIHVVKSPAHEAAEYLAAKFLGEKLGGK</sequence>
<dbReference type="AlphaFoldDB" id="R9P478"/>
<dbReference type="HOGENOM" id="CLU_016274_7_0_1"/>
<dbReference type="PANTHER" id="PTHR43190">
    <property type="entry name" value="N-ACETYL-D-GLUCOSAMINE KINASE"/>
    <property type="match status" value="1"/>
</dbReference>
<dbReference type="GeneID" id="24109109"/>
<dbReference type="SUPFAM" id="SSF53067">
    <property type="entry name" value="Actin-like ATPase domain"/>
    <property type="match status" value="2"/>
</dbReference>
<dbReference type="InterPro" id="IPR043129">
    <property type="entry name" value="ATPase_NBD"/>
</dbReference>
<dbReference type="Gene3D" id="3.30.420.40">
    <property type="match status" value="2"/>
</dbReference>
<dbReference type="InterPro" id="IPR052519">
    <property type="entry name" value="Euk-type_GlcNAc_Kinase"/>
</dbReference>